<dbReference type="EMBL" id="JAUEPS010000015">
    <property type="protein sequence ID" value="KAK0459229.1"/>
    <property type="molecule type" value="Genomic_DNA"/>
</dbReference>
<dbReference type="RefSeq" id="XP_060331455.1">
    <property type="nucleotide sequence ID" value="XM_060477330.1"/>
</dbReference>
<protein>
    <submittedName>
        <fullName evidence="1">Uncharacterized protein</fullName>
    </submittedName>
</protein>
<name>A0AA39N6H8_ARMTA</name>
<dbReference type="AlphaFoldDB" id="A0AA39N6H8"/>
<dbReference type="GeneID" id="85360878"/>
<gene>
    <name evidence="1" type="ORF">EV420DRAFT_1642209</name>
</gene>
<dbReference type="Proteomes" id="UP001175211">
    <property type="component" value="Unassembled WGS sequence"/>
</dbReference>
<evidence type="ECO:0000313" key="2">
    <source>
        <dbReference type="Proteomes" id="UP001175211"/>
    </source>
</evidence>
<evidence type="ECO:0000313" key="1">
    <source>
        <dbReference type="EMBL" id="KAK0459229.1"/>
    </source>
</evidence>
<comment type="caution">
    <text evidence="1">The sequence shown here is derived from an EMBL/GenBank/DDBJ whole genome shotgun (WGS) entry which is preliminary data.</text>
</comment>
<proteinExistence type="predicted"/>
<organism evidence="1 2">
    <name type="scientific">Armillaria tabescens</name>
    <name type="common">Ringless honey mushroom</name>
    <name type="synonym">Agaricus tabescens</name>
    <dbReference type="NCBI Taxonomy" id="1929756"/>
    <lineage>
        <taxon>Eukaryota</taxon>
        <taxon>Fungi</taxon>
        <taxon>Dikarya</taxon>
        <taxon>Basidiomycota</taxon>
        <taxon>Agaricomycotina</taxon>
        <taxon>Agaricomycetes</taxon>
        <taxon>Agaricomycetidae</taxon>
        <taxon>Agaricales</taxon>
        <taxon>Marasmiineae</taxon>
        <taxon>Physalacriaceae</taxon>
        <taxon>Desarmillaria</taxon>
    </lineage>
</organism>
<accession>A0AA39N6H8</accession>
<keyword evidence="2" id="KW-1185">Reference proteome</keyword>
<sequence length="182" mass="21099">MDSNVKLYLKPRPVHSKLGDRLWMLIRPDFMYGPFFPAWQPVPSDATEVHTVYSPALATALTKLYVEVLPKVRKCESDIPRIRTAMSANPFSAFNWEGFIIMAQCDDLLTDCWYQPVKLVFGDKAPPLPPRRRRSPKHAPKYWKLVEDAVFPIGRGRELVDVDTDLQRIVWTTIYMVLMGYR</sequence>
<reference evidence="1" key="1">
    <citation type="submission" date="2023-06" db="EMBL/GenBank/DDBJ databases">
        <authorList>
            <consortium name="Lawrence Berkeley National Laboratory"/>
            <person name="Ahrendt S."/>
            <person name="Sahu N."/>
            <person name="Indic B."/>
            <person name="Wong-Bajracharya J."/>
            <person name="Merenyi Z."/>
            <person name="Ke H.-M."/>
            <person name="Monk M."/>
            <person name="Kocsube S."/>
            <person name="Drula E."/>
            <person name="Lipzen A."/>
            <person name="Balint B."/>
            <person name="Henrissat B."/>
            <person name="Andreopoulos B."/>
            <person name="Martin F.M."/>
            <person name="Harder C.B."/>
            <person name="Rigling D."/>
            <person name="Ford K.L."/>
            <person name="Foster G.D."/>
            <person name="Pangilinan J."/>
            <person name="Papanicolaou A."/>
            <person name="Barry K."/>
            <person name="LaButti K."/>
            <person name="Viragh M."/>
            <person name="Koriabine M."/>
            <person name="Yan M."/>
            <person name="Riley R."/>
            <person name="Champramary S."/>
            <person name="Plett K.L."/>
            <person name="Tsai I.J."/>
            <person name="Slot J."/>
            <person name="Sipos G."/>
            <person name="Plett J."/>
            <person name="Nagy L.G."/>
            <person name="Grigoriev I.V."/>
        </authorList>
    </citation>
    <scope>NUCLEOTIDE SEQUENCE</scope>
    <source>
        <strain evidence="1">CCBAS 213</strain>
    </source>
</reference>